<proteinExistence type="predicted"/>
<evidence type="ECO:0000256" key="1">
    <source>
        <dbReference type="SAM" id="MobiDB-lite"/>
    </source>
</evidence>
<feature type="compositionally biased region" description="Basic and acidic residues" evidence="1">
    <location>
        <begin position="389"/>
        <end position="401"/>
    </location>
</feature>
<feature type="compositionally biased region" description="Polar residues" evidence="1">
    <location>
        <begin position="80"/>
        <end position="90"/>
    </location>
</feature>
<accession>A0A438I9N4</accession>
<gene>
    <name evidence="2" type="ORF">CK203_035079</name>
</gene>
<evidence type="ECO:0000313" key="3">
    <source>
        <dbReference type="Proteomes" id="UP000288805"/>
    </source>
</evidence>
<feature type="compositionally biased region" description="Basic residues" evidence="1">
    <location>
        <begin position="1"/>
        <end position="12"/>
    </location>
</feature>
<dbReference type="Proteomes" id="UP000288805">
    <property type="component" value="Unassembled WGS sequence"/>
</dbReference>
<comment type="caution">
    <text evidence="2">The sequence shown here is derived from an EMBL/GenBank/DDBJ whole genome shotgun (WGS) entry which is preliminary data.</text>
</comment>
<sequence>MAKQHGKTTTRKRAADANSAPRNEETQGRKQHLEDPRLFPTSALLAERDENSGSTRVSSKRQCEKRPQISDAARAHLGPQTPNHPRSSNRGQDERRPPLIRTPLTKSYEKLLPIIRDLPDFRWPGPIRSHPSERDNNKRCDYHEGHGHNTETCRSLHFMVKDLLKAGHLKQYVQTAPKGEGSSHDRGPCAPAAPVRAWYGRAPEHCLIATTSSNPTEATLPLAHSGCDAPVWHSSVVRPGTRAQPYHHPSSNPGKATLGRFGIRAKNTPVQIPDKTNNVPTRRTKIPRQQTHWKLYRYQKELSVSRTSVLSSRQPKVRASKSAPTKLRYIRLGPLGYAWNTSEHWLSPAPYISHLQARLTKSPMTPPRQKNQFRMIGGLYMLMGPPARPEQESDSSSKHQPENGWSNPSVWIFPLQTMKLNMKPSCPDCALQPP</sequence>
<dbReference type="EMBL" id="QGNW01000129">
    <property type="protein sequence ID" value="RVW93411.1"/>
    <property type="molecule type" value="Genomic_DNA"/>
</dbReference>
<name>A0A438I9N4_VITVI</name>
<feature type="region of interest" description="Disordered" evidence="1">
    <location>
        <begin position="1"/>
        <end position="105"/>
    </location>
</feature>
<evidence type="ECO:0000313" key="2">
    <source>
        <dbReference type="EMBL" id="RVW93411.1"/>
    </source>
</evidence>
<protein>
    <submittedName>
        <fullName evidence="2">Uncharacterized protein</fullName>
    </submittedName>
</protein>
<feature type="compositionally biased region" description="Basic and acidic residues" evidence="1">
    <location>
        <begin position="22"/>
        <end position="37"/>
    </location>
</feature>
<feature type="region of interest" description="Disordered" evidence="1">
    <location>
        <begin position="384"/>
        <end position="408"/>
    </location>
</feature>
<reference evidence="2 3" key="1">
    <citation type="journal article" date="2018" name="PLoS Genet.">
        <title>Population sequencing reveals clonal diversity and ancestral inbreeding in the grapevine cultivar Chardonnay.</title>
        <authorList>
            <person name="Roach M.J."/>
            <person name="Johnson D.L."/>
            <person name="Bohlmann J."/>
            <person name="van Vuuren H.J."/>
            <person name="Jones S.J."/>
            <person name="Pretorius I.S."/>
            <person name="Schmidt S.A."/>
            <person name="Borneman A.R."/>
        </authorList>
    </citation>
    <scope>NUCLEOTIDE SEQUENCE [LARGE SCALE GENOMIC DNA]</scope>
    <source>
        <strain evidence="3">cv. Chardonnay</strain>
        <tissue evidence="2">Leaf</tissue>
    </source>
</reference>
<organism evidence="2 3">
    <name type="scientific">Vitis vinifera</name>
    <name type="common">Grape</name>
    <dbReference type="NCBI Taxonomy" id="29760"/>
    <lineage>
        <taxon>Eukaryota</taxon>
        <taxon>Viridiplantae</taxon>
        <taxon>Streptophyta</taxon>
        <taxon>Embryophyta</taxon>
        <taxon>Tracheophyta</taxon>
        <taxon>Spermatophyta</taxon>
        <taxon>Magnoliopsida</taxon>
        <taxon>eudicotyledons</taxon>
        <taxon>Gunneridae</taxon>
        <taxon>Pentapetalae</taxon>
        <taxon>rosids</taxon>
        <taxon>Vitales</taxon>
        <taxon>Vitaceae</taxon>
        <taxon>Viteae</taxon>
        <taxon>Vitis</taxon>
    </lineage>
</organism>
<dbReference type="AlphaFoldDB" id="A0A438I9N4"/>